<dbReference type="AlphaFoldDB" id="A0A8J3MS37"/>
<evidence type="ECO:0000313" key="2">
    <source>
        <dbReference type="Proteomes" id="UP000612362"/>
    </source>
</evidence>
<dbReference type="SUPFAM" id="SSF53474">
    <property type="entry name" value="alpha/beta-Hydrolases"/>
    <property type="match status" value="1"/>
</dbReference>
<accession>A0A8J3MS37</accession>
<reference evidence="1" key="1">
    <citation type="submission" date="2020-10" db="EMBL/GenBank/DDBJ databases">
        <title>Taxonomic study of unclassified bacteria belonging to the class Ktedonobacteria.</title>
        <authorList>
            <person name="Yabe S."/>
            <person name="Wang C.M."/>
            <person name="Zheng Y."/>
            <person name="Sakai Y."/>
            <person name="Cavaletti L."/>
            <person name="Monciardini P."/>
            <person name="Donadio S."/>
        </authorList>
    </citation>
    <scope>NUCLEOTIDE SEQUENCE</scope>
    <source>
        <strain evidence="1">SOSP1-1</strain>
    </source>
</reference>
<dbReference type="EMBL" id="BNJF01000001">
    <property type="protein sequence ID" value="GHO45670.1"/>
    <property type="molecule type" value="Genomic_DNA"/>
</dbReference>
<keyword evidence="2" id="KW-1185">Reference proteome</keyword>
<proteinExistence type="predicted"/>
<dbReference type="Gene3D" id="3.40.50.1820">
    <property type="entry name" value="alpha/beta hydrolase"/>
    <property type="match status" value="1"/>
</dbReference>
<dbReference type="Pfam" id="PF05990">
    <property type="entry name" value="DUF900"/>
    <property type="match status" value="1"/>
</dbReference>
<comment type="caution">
    <text evidence="1">The sequence shown here is derived from an EMBL/GenBank/DDBJ whole genome shotgun (WGS) entry which is preliminary data.</text>
</comment>
<sequence length="187" mass="21670">MQTDVAAYVSHNEQRERIRSFVLDALLRLASRTDVGRIIINAHSNGTVIAYDVLRQLPLYARQKVAAFVTAGSPLRKYVTLFRWGRDIESDFALTTWLNFWDEHDPIADPLEPPLSWRRETTIPPKGPQLFQRVDPYTGEQFDVEVEDIQVDNLRYSQRGGLQAHNYWDNERQFVLPLVKLLLPPIP</sequence>
<evidence type="ECO:0000313" key="1">
    <source>
        <dbReference type="EMBL" id="GHO45670.1"/>
    </source>
</evidence>
<dbReference type="Proteomes" id="UP000612362">
    <property type="component" value="Unassembled WGS sequence"/>
</dbReference>
<gene>
    <name evidence="1" type="ORF">KSX_38330</name>
</gene>
<evidence type="ECO:0008006" key="3">
    <source>
        <dbReference type="Google" id="ProtNLM"/>
    </source>
</evidence>
<dbReference type="InterPro" id="IPR029058">
    <property type="entry name" value="AB_hydrolase_fold"/>
</dbReference>
<dbReference type="InterPro" id="IPR010297">
    <property type="entry name" value="DUF900_hydrolase"/>
</dbReference>
<name>A0A8J3MS37_9CHLR</name>
<protein>
    <recommendedName>
        <fullName evidence="3">Alpha/beta hydrolase</fullName>
    </recommendedName>
</protein>
<organism evidence="1 2">
    <name type="scientific">Ktedonospora formicarum</name>
    <dbReference type="NCBI Taxonomy" id="2778364"/>
    <lineage>
        <taxon>Bacteria</taxon>
        <taxon>Bacillati</taxon>
        <taxon>Chloroflexota</taxon>
        <taxon>Ktedonobacteria</taxon>
        <taxon>Ktedonobacterales</taxon>
        <taxon>Ktedonobacteraceae</taxon>
        <taxon>Ktedonospora</taxon>
    </lineage>
</organism>